<accession>A0ABQ9UBN7</accession>
<comment type="catalytic activity">
    <reaction evidence="5">
        <text>Zn(2+)(in) = Zn(2+)(out)</text>
        <dbReference type="Rhea" id="RHEA:29351"/>
        <dbReference type="ChEBI" id="CHEBI:29105"/>
    </reaction>
</comment>
<keyword evidence="8" id="KW-1185">Reference proteome</keyword>
<dbReference type="PANTHER" id="PTHR12191">
    <property type="entry name" value="SOLUTE CARRIER FAMILY 39"/>
    <property type="match status" value="1"/>
</dbReference>
<comment type="subcellular location">
    <subcellularLocation>
        <location evidence="1">Cell membrane</location>
        <topology evidence="1">Multi-pass membrane protein</topology>
    </subcellularLocation>
</comment>
<evidence type="ECO:0000313" key="8">
    <source>
        <dbReference type="Proteomes" id="UP001266305"/>
    </source>
</evidence>
<name>A0ABQ9UBN7_SAGOE</name>
<evidence type="ECO:0000256" key="5">
    <source>
        <dbReference type="ARBA" id="ARBA00034634"/>
    </source>
</evidence>
<evidence type="ECO:0000256" key="4">
    <source>
        <dbReference type="ARBA" id="ARBA00023065"/>
    </source>
</evidence>
<keyword evidence="4" id="KW-0406">Ion transport</keyword>
<keyword evidence="3" id="KW-0864">Zinc transport</keyword>
<feature type="compositionally biased region" description="Polar residues" evidence="6">
    <location>
        <begin position="28"/>
        <end position="37"/>
    </location>
</feature>
<dbReference type="EMBL" id="JASSZA010000014">
    <property type="protein sequence ID" value="KAK2094445.1"/>
    <property type="molecule type" value="Genomic_DNA"/>
</dbReference>
<protein>
    <submittedName>
        <fullName evidence="7">Uncharacterized protein</fullName>
    </submittedName>
</protein>
<reference evidence="7 8" key="1">
    <citation type="submission" date="2023-05" db="EMBL/GenBank/DDBJ databases">
        <title>B98-5 Cell Line De Novo Hybrid Assembly: An Optical Mapping Approach.</title>
        <authorList>
            <person name="Kananen K."/>
            <person name="Auerbach J.A."/>
            <person name="Kautto E."/>
            <person name="Blachly J.S."/>
        </authorList>
    </citation>
    <scope>NUCLEOTIDE SEQUENCE [LARGE SCALE GENOMIC DNA]</scope>
    <source>
        <strain evidence="7">B95-8</strain>
        <tissue evidence="7">Cell line</tissue>
    </source>
</reference>
<sequence>MYNTVSEGTHFLETIETPKPGKLFPKDVSSSTPPSVTEKSRVSRLAGRKTNESVSEPRKGFMYSRNMNENPQECFNASKLLTSHGMGIQVPLNSTEFNYLCPAIINQIDARSCLIHTSEKKAEIPPKTYSLQIGHYKSHVPFSSERKLCCSDKLSDHQTADVGEYLLIESGMCMGRTV</sequence>
<feature type="region of interest" description="Disordered" evidence="6">
    <location>
        <begin position="1"/>
        <end position="56"/>
    </location>
</feature>
<keyword evidence="3" id="KW-0813">Transport</keyword>
<keyword evidence="3" id="KW-0862">Zinc</keyword>
<evidence type="ECO:0000256" key="6">
    <source>
        <dbReference type="SAM" id="MobiDB-lite"/>
    </source>
</evidence>
<dbReference type="InterPro" id="IPR050799">
    <property type="entry name" value="ZIP_Transporter"/>
</dbReference>
<dbReference type="PANTHER" id="PTHR12191:SF22">
    <property type="entry name" value="ZINC TRANSPORTER ZIP6"/>
    <property type="match status" value="1"/>
</dbReference>
<keyword evidence="2" id="KW-1003">Cell membrane</keyword>
<evidence type="ECO:0000313" key="7">
    <source>
        <dbReference type="EMBL" id="KAK2094445.1"/>
    </source>
</evidence>
<proteinExistence type="predicted"/>
<evidence type="ECO:0000256" key="1">
    <source>
        <dbReference type="ARBA" id="ARBA00004651"/>
    </source>
</evidence>
<organism evidence="7 8">
    <name type="scientific">Saguinus oedipus</name>
    <name type="common">Cotton-top tamarin</name>
    <name type="synonym">Oedipomidas oedipus</name>
    <dbReference type="NCBI Taxonomy" id="9490"/>
    <lineage>
        <taxon>Eukaryota</taxon>
        <taxon>Metazoa</taxon>
        <taxon>Chordata</taxon>
        <taxon>Craniata</taxon>
        <taxon>Vertebrata</taxon>
        <taxon>Euteleostomi</taxon>
        <taxon>Mammalia</taxon>
        <taxon>Eutheria</taxon>
        <taxon>Euarchontoglires</taxon>
        <taxon>Primates</taxon>
        <taxon>Haplorrhini</taxon>
        <taxon>Platyrrhini</taxon>
        <taxon>Cebidae</taxon>
        <taxon>Callitrichinae</taxon>
        <taxon>Saguinus</taxon>
    </lineage>
</organism>
<dbReference type="Proteomes" id="UP001266305">
    <property type="component" value="Unassembled WGS sequence"/>
</dbReference>
<keyword evidence="2" id="KW-0472">Membrane</keyword>
<comment type="caution">
    <text evidence="7">The sequence shown here is derived from an EMBL/GenBank/DDBJ whole genome shotgun (WGS) entry which is preliminary data.</text>
</comment>
<evidence type="ECO:0000256" key="2">
    <source>
        <dbReference type="ARBA" id="ARBA00022475"/>
    </source>
</evidence>
<gene>
    <name evidence="7" type="ORF">P7K49_028183</name>
</gene>
<evidence type="ECO:0000256" key="3">
    <source>
        <dbReference type="ARBA" id="ARBA00022906"/>
    </source>
</evidence>